<dbReference type="InterPro" id="IPR051419">
    <property type="entry name" value="Lys/N-term_MeTrsfase_sf"/>
</dbReference>
<dbReference type="PANTHER" id="PTHR12176:SF79">
    <property type="entry name" value="METHYLTRANSFERASE TYPE 11 DOMAIN-CONTAINING PROTEIN"/>
    <property type="match status" value="1"/>
</dbReference>
<comment type="similarity">
    <text evidence="1">Belongs to the methyltransferase superfamily.</text>
</comment>
<evidence type="ECO:0000313" key="5">
    <source>
        <dbReference type="EMBL" id="EPY35587.1"/>
    </source>
</evidence>
<comment type="caution">
    <text evidence="5">The sequence shown here is derived from an EMBL/GenBank/DDBJ whole genome shotgun (WGS) entry which is preliminary data.</text>
</comment>
<keyword evidence="2" id="KW-0489">Methyltransferase</keyword>
<keyword evidence="6" id="KW-1185">Reference proteome</keyword>
<dbReference type="Proteomes" id="UP000015354">
    <property type="component" value="Unassembled WGS sequence"/>
</dbReference>
<dbReference type="SUPFAM" id="SSF53335">
    <property type="entry name" value="S-adenosyl-L-methionine-dependent methyltransferases"/>
    <property type="match status" value="1"/>
</dbReference>
<dbReference type="OrthoDB" id="411785at2759"/>
<dbReference type="EMBL" id="ATMH01001087">
    <property type="protein sequence ID" value="EPY35587.1"/>
    <property type="molecule type" value="Genomic_DNA"/>
</dbReference>
<protein>
    <recommendedName>
        <fullName evidence="7">Methyltransferase type 11 domain-containing protein</fullName>
    </recommendedName>
</protein>
<organism evidence="5 6">
    <name type="scientific">Strigomonas culicis</name>
    <dbReference type="NCBI Taxonomy" id="28005"/>
    <lineage>
        <taxon>Eukaryota</taxon>
        <taxon>Discoba</taxon>
        <taxon>Euglenozoa</taxon>
        <taxon>Kinetoplastea</taxon>
        <taxon>Metakinetoplastina</taxon>
        <taxon>Trypanosomatida</taxon>
        <taxon>Trypanosomatidae</taxon>
        <taxon>Strigomonadinae</taxon>
        <taxon>Strigomonas</taxon>
    </lineage>
</organism>
<name>S9UXK8_9TRYP</name>
<gene>
    <name evidence="5" type="ORF">STCU_01087</name>
    <name evidence="4" type="ORF">STCU_01927</name>
</gene>
<dbReference type="GO" id="GO:0008168">
    <property type="term" value="F:methyltransferase activity"/>
    <property type="evidence" value="ECO:0007669"/>
    <property type="project" value="UniProtKB-KW"/>
</dbReference>
<sequence length="272" mass="30767">MEEEDEYTPGTKSFWVHFYSKDGGKLVEKEDHRCHSRKKEGVSLMDHYEWFLEYDDYEEALMKFLQGAYTWVKKELRVLHVGCGNSNFCDFFPESLLGVKFEGKPVTCDILNVDICENVIEHLVGLFPTRQYVIGDCCNLVLADESSKETSWYHCSGSPPFLRGVHGGSVDLVFDKGTLDALLSAFPGEYNPNAEAYATEALKCLATGGCIFIITINCIDLVNTYLLSASDGDRSFSFKYKTEIFITKDQVGKLHVETLGQRYSCYGYVVTM</sequence>
<keyword evidence="3" id="KW-0808">Transferase</keyword>
<evidence type="ECO:0000256" key="3">
    <source>
        <dbReference type="ARBA" id="ARBA00022679"/>
    </source>
</evidence>
<dbReference type="Gene3D" id="3.40.50.150">
    <property type="entry name" value="Vaccinia Virus protein VP39"/>
    <property type="match status" value="1"/>
</dbReference>
<evidence type="ECO:0008006" key="7">
    <source>
        <dbReference type="Google" id="ProtNLM"/>
    </source>
</evidence>
<evidence type="ECO:0000313" key="4">
    <source>
        <dbReference type="EMBL" id="EPY33839.1"/>
    </source>
</evidence>
<reference evidence="5 6" key="1">
    <citation type="journal article" date="2013" name="PLoS ONE">
        <title>Predicting the Proteins of Angomonas deanei, Strigomonas culicis and Their Respective Endosymbionts Reveals New Aspects of the Trypanosomatidae Family.</title>
        <authorList>
            <person name="Motta M.C."/>
            <person name="Martins A.C."/>
            <person name="de Souza S.S."/>
            <person name="Catta-Preta C.M."/>
            <person name="Silva R."/>
            <person name="Klein C.C."/>
            <person name="de Almeida L.G."/>
            <person name="de Lima Cunha O."/>
            <person name="Ciapina L.P."/>
            <person name="Brocchi M."/>
            <person name="Colabardini A.C."/>
            <person name="de Araujo Lima B."/>
            <person name="Machado C.R."/>
            <person name="de Almeida Soares C.M."/>
            <person name="Probst C.M."/>
            <person name="de Menezes C.B."/>
            <person name="Thompson C.E."/>
            <person name="Bartholomeu D.C."/>
            <person name="Gradia D.F."/>
            <person name="Pavoni D.P."/>
            <person name="Grisard E.C."/>
            <person name="Fantinatti-Garboggini F."/>
            <person name="Marchini F.K."/>
            <person name="Rodrigues-Luiz G.F."/>
            <person name="Wagner G."/>
            <person name="Goldman G.H."/>
            <person name="Fietto J.L."/>
            <person name="Elias M.C."/>
            <person name="Goldman M.H."/>
            <person name="Sagot M.F."/>
            <person name="Pereira M."/>
            <person name="Stoco P.H."/>
            <person name="de Mendonca-Neto R.P."/>
            <person name="Teixeira S.M."/>
            <person name="Maciel T.E."/>
            <person name="de Oliveira Mendes T.A."/>
            <person name="Urmenyi T.P."/>
            <person name="de Souza W."/>
            <person name="Schenkman S."/>
            <person name="de Vasconcelos A.T."/>
        </authorList>
    </citation>
    <scope>NUCLEOTIDE SEQUENCE [LARGE SCALE GENOMIC DNA]</scope>
</reference>
<dbReference type="AlphaFoldDB" id="S9UXK8"/>
<accession>S9UXK8</accession>
<evidence type="ECO:0000313" key="6">
    <source>
        <dbReference type="Proteomes" id="UP000015354"/>
    </source>
</evidence>
<proteinExistence type="inferred from homology"/>
<dbReference type="PANTHER" id="PTHR12176">
    <property type="entry name" value="SAM-DEPENDENT METHYLTRANSFERASE SUPERFAMILY PROTEIN"/>
    <property type="match status" value="1"/>
</dbReference>
<evidence type="ECO:0000256" key="2">
    <source>
        <dbReference type="ARBA" id="ARBA00022603"/>
    </source>
</evidence>
<dbReference type="GO" id="GO:0032259">
    <property type="term" value="P:methylation"/>
    <property type="evidence" value="ECO:0007669"/>
    <property type="project" value="UniProtKB-KW"/>
</dbReference>
<evidence type="ECO:0000256" key="1">
    <source>
        <dbReference type="ARBA" id="ARBA00008361"/>
    </source>
</evidence>
<dbReference type="EMBL" id="ATMH01001927">
    <property type="protein sequence ID" value="EPY33839.1"/>
    <property type="molecule type" value="Genomic_DNA"/>
</dbReference>
<dbReference type="InterPro" id="IPR029063">
    <property type="entry name" value="SAM-dependent_MTases_sf"/>
</dbReference>
<reference evidence="5" key="2">
    <citation type="submission" date="2013-03" db="EMBL/GenBank/DDBJ databases">
        <authorList>
            <person name="Motta M.C.M."/>
            <person name="Martins A.C.A."/>
            <person name="Preta C.M.C.C."/>
            <person name="Silva R."/>
            <person name="de Souza S.S."/>
            <person name="Klein C.C."/>
            <person name="de Almeida L.G.P."/>
            <person name="Cunha O.L."/>
            <person name="Colabardini A.C."/>
            <person name="Lima B.A."/>
            <person name="Machado C.R."/>
            <person name="Soares C.M.A."/>
            <person name="de Menezes C.B.A."/>
            <person name="Bartolomeu D.C."/>
            <person name="Grisard E.C."/>
            <person name="Fantinatti-Garboggini F."/>
            <person name="Rodrigues-Luiz G.F."/>
            <person name="Wagner G."/>
            <person name="Goldman G.H."/>
            <person name="Fietto J.L.R."/>
            <person name="Ciapina L.P."/>
            <person name="Brocchi M."/>
            <person name="Elias M.C."/>
            <person name="Goldman M.H.S."/>
            <person name="Sagot M.-F."/>
            <person name="Pereira M."/>
            <person name="Stoco P.H."/>
            <person name="Teixeira S.M.R."/>
            <person name="de Mendonca-Neto R.P."/>
            <person name="Maciel T.E.F."/>
            <person name="Mendes T.A.O."/>
            <person name="Urmenyi T.P."/>
            <person name="Teixeira M.M.G."/>
            <person name="de Camargo E.F.P."/>
            <person name="de Sousa W."/>
            <person name="Schenkman S."/>
            <person name="de Vasconcelos A.T.R."/>
        </authorList>
    </citation>
    <scope>NUCLEOTIDE SEQUENCE</scope>
</reference>